<keyword evidence="2" id="KW-1185">Reference proteome</keyword>
<accession>A0ABQ6NXX4</accession>
<dbReference type="EMBL" id="BTCL01000043">
    <property type="protein sequence ID" value="GMK49007.1"/>
    <property type="molecule type" value="Genomic_DNA"/>
</dbReference>
<comment type="caution">
    <text evidence="1">The sequence shown here is derived from an EMBL/GenBank/DDBJ whole genome shotgun (WGS) entry which is preliminary data.</text>
</comment>
<sequence>MGLLYEMVLKKKKQIHPVRQTESEERESKPWQVESIIIHKADERKEHNK</sequence>
<organism evidence="1 2">
    <name type="scientific">Paenibacillus glycanilyticus</name>
    <dbReference type="NCBI Taxonomy" id="126569"/>
    <lineage>
        <taxon>Bacteria</taxon>
        <taxon>Bacillati</taxon>
        <taxon>Bacillota</taxon>
        <taxon>Bacilli</taxon>
        <taxon>Bacillales</taxon>
        <taxon>Paenibacillaceae</taxon>
        <taxon>Paenibacillus</taxon>
    </lineage>
</organism>
<protein>
    <submittedName>
        <fullName evidence="1">Uncharacterized protein</fullName>
    </submittedName>
</protein>
<evidence type="ECO:0000313" key="1">
    <source>
        <dbReference type="EMBL" id="GMK49007.1"/>
    </source>
</evidence>
<proteinExistence type="predicted"/>
<gene>
    <name evidence="1" type="ORF">PghCCS26_61370</name>
</gene>
<name>A0ABQ6NXX4_9BACL</name>
<reference evidence="1 2" key="1">
    <citation type="submission" date="2023-05" db="EMBL/GenBank/DDBJ databases">
        <title>Draft genome of Paenibacillus sp. CCS26.</title>
        <authorList>
            <person name="Akita H."/>
            <person name="Shinto Y."/>
            <person name="Kimura Z."/>
        </authorList>
    </citation>
    <scope>NUCLEOTIDE SEQUENCE [LARGE SCALE GENOMIC DNA]</scope>
    <source>
        <strain evidence="1 2">CCS26</strain>
    </source>
</reference>
<evidence type="ECO:0000313" key="2">
    <source>
        <dbReference type="Proteomes" id="UP001285921"/>
    </source>
</evidence>
<dbReference type="RefSeq" id="WP_248757397.1">
    <property type="nucleotide sequence ID" value="NZ_BTCL01000043.1"/>
</dbReference>
<dbReference type="Proteomes" id="UP001285921">
    <property type="component" value="Unassembled WGS sequence"/>
</dbReference>